<comment type="caution">
    <text evidence="1">The sequence shown here is derived from an EMBL/GenBank/DDBJ whole genome shotgun (WGS) entry which is preliminary data.</text>
</comment>
<sequence>MTCVVSPITQNFNTIATNSLMTKNHDLQYLYEPCTIWNQNLQCINTFKMVVLGGWCIDDNGNIVNT</sequence>
<protein>
    <submittedName>
        <fullName evidence="1">Uncharacterized protein</fullName>
    </submittedName>
</protein>
<gene>
    <name evidence="1" type="primary">A02p039200.1_BraROA</name>
    <name evidence="1" type="ORF">IGI04_007260</name>
</gene>
<accession>A0ABQ7NJ74</accession>
<proteinExistence type="predicted"/>
<dbReference type="EMBL" id="JADBGQ010000002">
    <property type="protein sequence ID" value="KAG5410941.1"/>
    <property type="molecule type" value="Genomic_DNA"/>
</dbReference>
<keyword evidence="2" id="KW-1185">Reference proteome</keyword>
<dbReference type="Proteomes" id="UP000823674">
    <property type="component" value="Chromosome A02"/>
</dbReference>
<organism evidence="1 2">
    <name type="scientific">Brassica rapa subsp. trilocularis</name>
    <dbReference type="NCBI Taxonomy" id="1813537"/>
    <lineage>
        <taxon>Eukaryota</taxon>
        <taxon>Viridiplantae</taxon>
        <taxon>Streptophyta</taxon>
        <taxon>Embryophyta</taxon>
        <taxon>Tracheophyta</taxon>
        <taxon>Spermatophyta</taxon>
        <taxon>Magnoliopsida</taxon>
        <taxon>eudicotyledons</taxon>
        <taxon>Gunneridae</taxon>
        <taxon>Pentapetalae</taxon>
        <taxon>rosids</taxon>
        <taxon>malvids</taxon>
        <taxon>Brassicales</taxon>
        <taxon>Brassicaceae</taxon>
        <taxon>Brassiceae</taxon>
        <taxon>Brassica</taxon>
    </lineage>
</organism>
<evidence type="ECO:0000313" key="2">
    <source>
        <dbReference type="Proteomes" id="UP000823674"/>
    </source>
</evidence>
<name>A0ABQ7NJ74_BRACM</name>
<evidence type="ECO:0000313" key="1">
    <source>
        <dbReference type="EMBL" id="KAG5410941.1"/>
    </source>
</evidence>
<reference evidence="1 2" key="1">
    <citation type="submission" date="2021-03" db="EMBL/GenBank/DDBJ databases">
        <authorList>
            <person name="King G.J."/>
            <person name="Bancroft I."/>
            <person name="Baten A."/>
            <person name="Bloomfield J."/>
            <person name="Borpatragohain P."/>
            <person name="He Z."/>
            <person name="Irish N."/>
            <person name="Irwin J."/>
            <person name="Liu K."/>
            <person name="Mauleon R.P."/>
            <person name="Moore J."/>
            <person name="Morris R."/>
            <person name="Ostergaard L."/>
            <person name="Wang B."/>
            <person name="Wells R."/>
        </authorList>
    </citation>
    <scope>NUCLEOTIDE SEQUENCE [LARGE SCALE GENOMIC DNA]</scope>
    <source>
        <strain evidence="1">R-o-18</strain>
        <tissue evidence="1">Leaf</tissue>
    </source>
</reference>